<gene>
    <name evidence="1" type="ORF">WR25_06696</name>
</gene>
<evidence type="ECO:0000313" key="2">
    <source>
        <dbReference type="Proteomes" id="UP000218231"/>
    </source>
</evidence>
<proteinExistence type="predicted"/>
<reference evidence="1 2" key="1">
    <citation type="journal article" date="2017" name="Curr. Biol.">
        <title>Genome architecture and evolution of a unichromosomal asexual nematode.</title>
        <authorList>
            <person name="Fradin H."/>
            <person name="Zegar C."/>
            <person name="Gutwein M."/>
            <person name="Lucas J."/>
            <person name="Kovtun M."/>
            <person name="Corcoran D."/>
            <person name="Baugh L.R."/>
            <person name="Kiontke K."/>
            <person name="Gunsalus K."/>
            <person name="Fitch D.H."/>
            <person name="Piano F."/>
        </authorList>
    </citation>
    <scope>NUCLEOTIDE SEQUENCE [LARGE SCALE GENOMIC DNA]</scope>
    <source>
        <strain evidence="1">PF1309</strain>
    </source>
</reference>
<keyword evidence="2" id="KW-1185">Reference proteome</keyword>
<dbReference type="AlphaFoldDB" id="A0A2A2K0R0"/>
<evidence type="ECO:0000313" key="1">
    <source>
        <dbReference type="EMBL" id="PAV67537.1"/>
    </source>
</evidence>
<dbReference type="EMBL" id="LIAE01009913">
    <property type="protein sequence ID" value="PAV67537.1"/>
    <property type="molecule type" value="Genomic_DNA"/>
</dbReference>
<sequence length="109" mass="12492">MRTRKPGINQGLIRSIVNNDELRNPSGSLQVVEFLSDNTGHGPAFCPAHHLRRYDGVHIDTHNHVHIDTHNHVHIDTHNHVHIDVHNNNDNNNINYYNNQMCPISRSNS</sequence>
<dbReference type="Proteomes" id="UP000218231">
    <property type="component" value="Unassembled WGS sequence"/>
</dbReference>
<organism evidence="1 2">
    <name type="scientific">Diploscapter pachys</name>
    <dbReference type="NCBI Taxonomy" id="2018661"/>
    <lineage>
        <taxon>Eukaryota</taxon>
        <taxon>Metazoa</taxon>
        <taxon>Ecdysozoa</taxon>
        <taxon>Nematoda</taxon>
        <taxon>Chromadorea</taxon>
        <taxon>Rhabditida</taxon>
        <taxon>Rhabditina</taxon>
        <taxon>Rhabditomorpha</taxon>
        <taxon>Rhabditoidea</taxon>
        <taxon>Rhabditidae</taxon>
        <taxon>Diploscapter</taxon>
    </lineage>
</organism>
<name>A0A2A2K0R0_9BILA</name>
<accession>A0A2A2K0R0</accession>
<comment type="caution">
    <text evidence="1">The sequence shown here is derived from an EMBL/GenBank/DDBJ whole genome shotgun (WGS) entry which is preliminary data.</text>
</comment>
<protein>
    <submittedName>
        <fullName evidence="1">Uncharacterized protein</fullName>
    </submittedName>
</protein>